<evidence type="ECO:0000313" key="3">
    <source>
        <dbReference type="Proteomes" id="UP000320762"/>
    </source>
</evidence>
<organism evidence="2 3">
    <name type="scientific">Schizophyllum amplum</name>
    <dbReference type="NCBI Taxonomy" id="97359"/>
    <lineage>
        <taxon>Eukaryota</taxon>
        <taxon>Fungi</taxon>
        <taxon>Dikarya</taxon>
        <taxon>Basidiomycota</taxon>
        <taxon>Agaricomycotina</taxon>
        <taxon>Agaricomycetes</taxon>
        <taxon>Agaricomycetidae</taxon>
        <taxon>Agaricales</taxon>
        <taxon>Schizophyllaceae</taxon>
        <taxon>Schizophyllum</taxon>
    </lineage>
</organism>
<keyword evidence="3" id="KW-1185">Reference proteome</keyword>
<feature type="chain" id="PRO_5022134201" evidence="1">
    <location>
        <begin position="30"/>
        <end position="156"/>
    </location>
</feature>
<evidence type="ECO:0000313" key="2">
    <source>
        <dbReference type="EMBL" id="TRM64213.1"/>
    </source>
</evidence>
<protein>
    <submittedName>
        <fullName evidence="2">Uncharacterized protein</fullName>
    </submittedName>
</protein>
<comment type="caution">
    <text evidence="2">The sequence shown here is derived from an EMBL/GenBank/DDBJ whole genome shotgun (WGS) entry which is preliminary data.</text>
</comment>
<reference evidence="2 3" key="1">
    <citation type="journal article" date="2019" name="New Phytol.">
        <title>Comparative genomics reveals unique wood-decay strategies and fruiting body development in the Schizophyllaceae.</title>
        <authorList>
            <person name="Almasi E."/>
            <person name="Sahu N."/>
            <person name="Krizsan K."/>
            <person name="Balint B."/>
            <person name="Kovacs G.M."/>
            <person name="Kiss B."/>
            <person name="Cseklye J."/>
            <person name="Drula E."/>
            <person name="Henrissat B."/>
            <person name="Nagy I."/>
            <person name="Chovatia M."/>
            <person name="Adam C."/>
            <person name="LaButti K."/>
            <person name="Lipzen A."/>
            <person name="Riley R."/>
            <person name="Grigoriev I.V."/>
            <person name="Nagy L.G."/>
        </authorList>
    </citation>
    <scope>NUCLEOTIDE SEQUENCE [LARGE SCALE GENOMIC DNA]</scope>
    <source>
        <strain evidence="2 3">NL-1724</strain>
    </source>
</reference>
<evidence type="ECO:0000256" key="1">
    <source>
        <dbReference type="SAM" id="SignalP"/>
    </source>
</evidence>
<sequence>MMKGKKPSEGGWRAGRIFVGTVVFVALDAQDAAFACAPGSPGAALEEGLDGQRTRVFGVCELVNGAIEGVVLRFEIGSRPNEASDGRARGRARGTFSMLRIDKALDAFGQARTGIEETGVRLDSDRALTLAPYHDVLHRGRNQSKWTDGRKSEAWK</sequence>
<keyword evidence="1" id="KW-0732">Signal</keyword>
<dbReference type="Proteomes" id="UP000320762">
    <property type="component" value="Unassembled WGS sequence"/>
</dbReference>
<dbReference type="EMBL" id="VDMD01000007">
    <property type="protein sequence ID" value="TRM64213.1"/>
    <property type="molecule type" value="Genomic_DNA"/>
</dbReference>
<proteinExistence type="predicted"/>
<feature type="signal peptide" evidence="1">
    <location>
        <begin position="1"/>
        <end position="29"/>
    </location>
</feature>
<gene>
    <name evidence="2" type="ORF">BD626DRAFT_491119</name>
</gene>
<accession>A0A550CHE9</accession>
<name>A0A550CHE9_9AGAR</name>
<dbReference type="AlphaFoldDB" id="A0A550CHE9"/>